<dbReference type="PANTHER" id="PTHR32141:SF168">
    <property type="entry name" value="OS12G0595200 PROTEIN"/>
    <property type="match status" value="1"/>
</dbReference>
<dbReference type="InterPro" id="IPR055302">
    <property type="entry name" value="F-box_dom-containing"/>
</dbReference>
<feature type="domain" description="FBD" evidence="1">
    <location>
        <begin position="203"/>
        <end position="241"/>
    </location>
</feature>
<protein>
    <submittedName>
        <fullName evidence="3">Uncharacterized protein</fullName>
    </submittedName>
</protein>
<dbReference type="InterPro" id="IPR006566">
    <property type="entry name" value="FBD"/>
</dbReference>
<organism evidence="3 4">
    <name type="scientific">Eragrostis curvula</name>
    <name type="common">weeping love grass</name>
    <dbReference type="NCBI Taxonomy" id="38414"/>
    <lineage>
        <taxon>Eukaryota</taxon>
        <taxon>Viridiplantae</taxon>
        <taxon>Streptophyta</taxon>
        <taxon>Embryophyta</taxon>
        <taxon>Tracheophyta</taxon>
        <taxon>Spermatophyta</taxon>
        <taxon>Magnoliopsida</taxon>
        <taxon>Liliopsida</taxon>
        <taxon>Poales</taxon>
        <taxon>Poaceae</taxon>
        <taxon>PACMAD clade</taxon>
        <taxon>Chloridoideae</taxon>
        <taxon>Eragrostideae</taxon>
        <taxon>Eragrostidinae</taxon>
        <taxon>Eragrostis</taxon>
    </lineage>
</organism>
<dbReference type="Pfam" id="PF08387">
    <property type="entry name" value="FBD"/>
    <property type="match status" value="1"/>
</dbReference>
<dbReference type="AlphaFoldDB" id="A0A5J9VXR8"/>
<dbReference type="EMBL" id="RWGY01000007">
    <property type="protein sequence ID" value="TVU40425.1"/>
    <property type="molecule type" value="Genomic_DNA"/>
</dbReference>
<proteinExistence type="predicted"/>
<feature type="domain" description="F-box/LRR-repeat protein 15/At3g58940/PEG3-like LRR" evidence="2">
    <location>
        <begin position="138"/>
        <end position="185"/>
    </location>
</feature>
<name>A0A5J9VXR8_9POAL</name>
<feature type="non-terminal residue" evidence="3">
    <location>
        <position position="1"/>
    </location>
</feature>
<evidence type="ECO:0000259" key="2">
    <source>
        <dbReference type="Pfam" id="PF24758"/>
    </source>
</evidence>
<dbReference type="InterPro" id="IPR055411">
    <property type="entry name" value="LRR_FXL15/At3g58940/PEG3-like"/>
</dbReference>
<comment type="caution">
    <text evidence="3">The sequence shown here is derived from an EMBL/GenBank/DDBJ whole genome shotgun (WGS) entry which is preliminary data.</text>
</comment>
<evidence type="ECO:0000313" key="4">
    <source>
        <dbReference type="Proteomes" id="UP000324897"/>
    </source>
</evidence>
<gene>
    <name evidence="3" type="ORF">EJB05_13889</name>
</gene>
<sequence length="316" mass="34843">MPSPKGTKDGGRTHVISSRWRHIWRSAPLNIDLLHCRLRQRHRFDAISGVLSSHRGPAAGSRFLSTAASPPTWKAGSSSLHTLLAVCPDLQSLLLDSNHGCAQVEIRLGHGHLGGVCTKIGFFGAALRGLPQNSDWEHRFEGSHIVSLMMVVRSVKVLALAHTNISLDVVIDFMKCFPCVEKLYIKVGEKSSGCHKYQNLISTLDIHVKKIVLTNYLGNGTNANFAKFFVLHARLLESMTLELQQAGNISSAWIGRQNRLLLIKKRASKNACFDFVARNIDTGPTFVVRAKQVHDLSADPFVNLGIISSSPAYDMF</sequence>
<evidence type="ECO:0000313" key="3">
    <source>
        <dbReference type="EMBL" id="TVU40425.1"/>
    </source>
</evidence>
<reference evidence="3 4" key="1">
    <citation type="journal article" date="2019" name="Sci. Rep.">
        <title>A high-quality genome of Eragrostis curvula grass provides insights into Poaceae evolution and supports new strategies to enhance forage quality.</title>
        <authorList>
            <person name="Carballo J."/>
            <person name="Santos B.A.C.M."/>
            <person name="Zappacosta D."/>
            <person name="Garbus I."/>
            <person name="Selva J.P."/>
            <person name="Gallo C.A."/>
            <person name="Diaz A."/>
            <person name="Albertini E."/>
            <person name="Caccamo M."/>
            <person name="Echenique V."/>
        </authorList>
    </citation>
    <scope>NUCLEOTIDE SEQUENCE [LARGE SCALE GENOMIC DNA]</scope>
    <source>
        <strain evidence="4">cv. Victoria</strain>
        <tissue evidence="3">Leaf</tissue>
    </source>
</reference>
<dbReference type="Pfam" id="PF24758">
    <property type="entry name" value="LRR_At5g56370"/>
    <property type="match status" value="1"/>
</dbReference>
<dbReference type="PANTHER" id="PTHR32141">
    <property type="match status" value="1"/>
</dbReference>
<accession>A0A5J9VXR8</accession>
<dbReference type="Proteomes" id="UP000324897">
    <property type="component" value="Chromosome 4"/>
</dbReference>
<dbReference type="Gramene" id="TVU40425">
    <property type="protein sequence ID" value="TVU40425"/>
    <property type="gene ID" value="EJB05_13889"/>
</dbReference>
<evidence type="ECO:0000259" key="1">
    <source>
        <dbReference type="Pfam" id="PF08387"/>
    </source>
</evidence>
<dbReference type="OrthoDB" id="584579at2759"/>
<keyword evidence="4" id="KW-1185">Reference proteome</keyword>